<feature type="transmembrane region" description="Helical" evidence="8">
    <location>
        <begin position="66"/>
        <end position="84"/>
    </location>
</feature>
<comment type="caution">
    <text evidence="10">The sequence shown here is derived from an EMBL/GenBank/DDBJ whole genome shotgun (WGS) entry which is preliminary data.</text>
</comment>
<protein>
    <submittedName>
        <fullName evidence="10">Major facilitator superfamily MFS_1</fullName>
    </submittedName>
</protein>
<feature type="transmembrane region" description="Helical" evidence="8">
    <location>
        <begin position="374"/>
        <end position="391"/>
    </location>
</feature>
<gene>
    <name evidence="10" type="ORF">AsFPU1_4108</name>
</gene>
<feature type="compositionally biased region" description="Pro residues" evidence="7">
    <location>
        <begin position="31"/>
        <end position="40"/>
    </location>
</feature>
<dbReference type="RefSeq" id="WP_124973377.1">
    <property type="nucleotide sequence ID" value="NZ_BDQK01000017.1"/>
</dbReference>
<dbReference type="GO" id="GO:0005886">
    <property type="term" value="C:plasma membrane"/>
    <property type="evidence" value="ECO:0007669"/>
    <property type="project" value="UniProtKB-SubCell"/>
</dbReference>
<organism evidence="10 11">
    <name type="scientific">Aphanothece sacrum FPU1</name>
    <dbReference type="NCBI Taxonomy" id="1920663"/>
    <lineage>
        <taxon>Bacteria</taxon>
        <taxon>Bacillati</taxon>
        <taxon>Cyanobacteriota</taxon>
        <taxon>Cyanophyceae</taxon>
        <taxon>Oscillatoriophycideae</taxon>
        <taxon>Chroococcales</taxon>
        <taxon>Aphanothecaceae</taxon>
        <taxon>Aphanothece</taxon>
    </lineage>
</organism>
<keyword evidence="3" id="KW-1003">Cell membrane</keyword>
<reference evidence="11" key="1">
    <citation type="submission" date="2017-05" db="EMBL/GenBank/DDBJ databases">
        <title>Physiological properties and genetic analysis related to exopolysaccharide production of fresh-water unicellular cyanobacterium Aphanothece sacrum, Suizenji Nori, that has been cultured as a food source in Japan.</title>
        <authorList>
            <person name="Kanesaki Y."/>
            <person name="Yoshikawa S."/>
            <person name="Ohki K."/>
        </authorList>
    </citation>
    <scope>NUCLEOTIDE SEQUENCE [LARGE SCALE GENOMIC DNA]</scope>
    <source>
        <strain evidence="11">FPU1</strain>
    </source>
</reference>
<sequence length="486" mass="53218">MTVSQSESTPSVPDESAELSNKTPLSTPMDRQPPPPPIPTPRQGFAAVLENPRFLILWTGQVFSQLADKVYLVLMIALIAGHFQGENQPISGWVSAIMITFTIPAILFGTLAGVYVDRWPKKEVLVISNLVRAVLVFIIPPLLWLSQDKTIALSVNWLPIWLRRWHSHTQDIFFLPVGFLILLILSFIDSTITQFFAPAEQVTIPLVVKRRHLLSANSLFTTTMMAMTIVGFAIGEPLLEVSARLAEFWGFSWEEGKSFVVGAAYSISGLMLLLLRTGEKAKHYQKERPHVFDDIKDGIRYLGSNYRVRNALFQLVILFSIFAALSVLAVRMAETIPGMKAEQFGFLLAGGGLGMALGAGILGNWGQKFRHSQLGLLGSFGMAVSLFGLSVSTNSLWSTLIMTTFLGLFAAFIGVPMQTTIQAETPVQMRGKVFGLQNNAVNIALSLPLVLAGIAETLFGLQSVLLALAALAILGGVLTWYMGDHQ</sequence>
<dbReference type="OrthoDB" id="9775268at2"/>
<keyword evidence="5 8" id="KW-1133">Transmembrane helix</keyword>
<feature type="transmembrane region" description="Helical" evidence="8">
    <location>
        <begin position="436"/>
        <end position="455"/>
    </location>
</feature>
<accession>A0A401IN53</accession>
<comment type="subcellular location">
    <subcellularLocation>
        <location evidence="1">Cell membrane</location>
        <topology evidence="1">Multi-pass membrane protein</topology>
    </subcellularLocation>
</comment>
<evidence type="ECO:0000256" key="7">
    <source>
        <dbReference type="SAM" id="MobiDB-lite"/>
    </source>
</evidence>
<dbReference type="EMBL" id="BDQK01000017">
    <property type="protein sequence ID" value="GBF82675.1"/>
    <property type="molecule type" value="Genomic_DNA"/>
</dbReference>
<keyword evidence="11" id="KW-1185">Reference proteome</keyword>
<proteinExistence type="predicted"/>
<dbReference type="CDD" id="cd06173">
    <property type="entry name" value="MFS_MefA_like"/>
    <property type="match status" value="1"/>
</dbReference>
<evidence type="ECO:0000313" key="10">
    <source>
        <dbReference type="EMBL" id="GBF82675.1"/>
    </source>
</evidence>
<name>A0A401IN53_APHSA</name>
<feature type="transmembrane region" description="Helical" evidence="8">
    <location>
        <begin position="344"/>
        <end position="362"/>
    </location>
</feature>
<dbReference type="PANTHER" id="PTHR43266:SF2">
    <property type="entry name" value="MAJOR FACILITATOR SUPERFAMILY (MFS) PROFILE DOMAIN-CONTAINING PROTEIN"/>
    <property type="match status" value="1"/>
</dbReference>
<feature type="transmembrane region" description="Helical" evidence="8">
    <location>
        <begin position="172"/>
        <end position="197"/>
    </location>
</feature>
<feature type="compositionally biased region" description="Polar residues" evidence="7">
    <location>
        <begin position="1"/>
        <end position="11"/>
    </location>
</feature>
<evidence type="ECO:0000256" key="8">
    <source>
        <dbReference type="SAM" id="Phobius"/>
    </source>
</evidence>
<feature type="transmembrane region" description="Helical" evidence="8">
    <location>
        <begin position="124"/>
        <end position="144"/>
    </location>
</feature>
<dbReference type="InterPro" id="IPR020846">
    <property type="entry name" value="MFS_dom"/>
</dbReference>
<dbReference type="PANTHER" id="PTHR43266">
    <property type="entry name" value="MACROLIDE-EFFLUX PROTEIN"/>
    <property type="match status" value="1"/>
</dbReference>
<dbReference type="InterPro" id="IPR036259">
    <property type="entry name" value="MFS_trans_sf"/>
</dbReference>
<keyword evidence="4 8" id="KW-0812">Transmembrane</keyword>
<evidence type="ECO:0000256" key="6">
    <source>
        <dbReference type="ARBA" id="ARBA00023136"/>
    </source>
</evidence>
<evidence type="ECO:0000259" key="9">
    <source>
        <dbReference type="PROSITE" id="PS50850"/>
    </source>
</evidence>
<dbReference type="AlphaFoldDB" id="A0A401IN53"/>
<dbReference type="Proteomes" id="UP000287247">
    <property type="component" value="Unassembled WGS sequence"/>
</dbReference>
<feature type="domain" description="Major facilitator superfamily (MFS) profile" evidence="9">
    <location>
        <begin position="53"/>
        <end position="486"/>
    </location>
</feature>
<dbReference type="SUPFAM" id="SSF103473">
    <property type="entry name" value="MFS general substrate transporter"/>
    <property type="match status" value="1"/>
</dbReference>
<dbReference type="Gene3D" id="1.20.1250.20">
    <property type="entry name" value="MFS general substrate transporter like domains"/>
    <property type="match status" value="1"/>
</dbReference>
<evidence type="ECO:0000256" key="5">
    <source>
        <dbReference type="ARBA" id="ARBA00022989"/>
    </source>
</evidence>
<dbReference type="PROSITE" id="PS50850">
    <property type="entry name" value="MFS"/>
    <property type="match status" value="1"/>
</dbReference>
<feature type="transmembrane region" description="Helical" evidence="8">
    <location>
        <begin position="259"/>
        <end position="278"/>
    </location>
</feature>
<evidence type="ECO:0000313" key="11">
    <source>
        <dbReference type="Proteomes" id="UP000287247"/>
    </source>
</evidence>
<feature type="transmembrane region" description="Helical" evidence="8">
    <location>
        <begin position="90"/>
        <end position="112"/>
    </location>
</feature>
<evidence type="ECO:0000256" key="1">
    <source>
        <dbReference type="ARBA" id="ARBA00004651"/>
    </source>
</evidence>
<feature type="transmembrane region" description="Helical" evidence="8">
    <location>
        <begin position="461"/>
        <end position="481"/>
    </location>
</feature>
<evidence type="ECO:0000256" key="4">
    <source>
        <dbReference type="ARBA" id="ARBA00022692"/>
    </source>
</evidence>
<dbReference type="GO" id="GO:0022857">
    <property type="term" value="F:transmembrane transporter activity"/>
    <property type="evidence" value="ECO:0007669"/>
    <property type="project" value="InterPro"/>
</dbReference>
<feature type="transmembrane region" description="Helical" evidence="8">
    <location>
        <begin position="311"/>
        <end position="332"/>
    </location>
</feature>
<feature type="transmembrane region" description="Helical" evidence="8">
    <location>
        <begin position="397"/>
        <end position="415"/>
    </location>
</feature>
<evidence type="ECO:0000256" key="2">
    <source>
        <dbReference type="ARBA" id="ARBA00022448"/>
    </source>
</evidence>
<feature type="region of interest" description="Disordered" evidence="7">
    <location>
        <begin position="1"/>
        <end position="42"/>
    </location>
</feature>
<feature type="transmembrane region" description="Helical" evidence="8">
    <location>
        <begin position="218"/>
        <end position="239"/>
    </location>
</feature>
<dbReference type="InterPro" id="IPR011701">
    <property type="entry name" value="MFS"/>
</dbReference>
<evidence type="ECO:0000256" key="3">
    <source>
        <dbReference type="ARBA" id="ARBA00022475"/>
    </source>
</evidence>
<dbReference type="Pfam" id="PF07690">
    <property type="entry name" value="MFS_1"/>
    <property type="match status" value="1"/>
</dbReference>
<keyword evidence="2" id="KW-0813">Transport</keyword>
<keyword evidence="6 8" id="KW-0472">Membrane</keyword>